<sequence>MQSQVIVLGGGVAGISLVRTLINDHNVTDILLLEARPELGGRAYTETLVNNATGTVTTVEKGCNWIQGPGKEPILELADKWGLQTARTNYSDSAWWYDHFLDEQEQAVFTEGYDDFIEHAPGYSDLSVRVATSIMDWIPVTPVQKAYEYWNIDFTFAQPPEDCSFANAFGQEAGIENEVDDFVIDQRGFKYIFVQEAKELFGQDLDDPRLHLDTTVRQIDYSGDQIVVRTDKGDFSAPHVVSTFSVGVLQHQDVQFKPQLPDWKKEAIFTFAMATYQKIFILFDRKFWNDEQAEAMGVLRKMYDDVPEPLDIVVPRWHADPLFRGSYSNWPLGVLEEHHANLGQPVKKGDAWIHFAGEATTYEMFGYVNGAWDSGISTANAIGQCINKGDCPDAKIYDALKTCPQESSMRRRDGAPRAPRRHHRGPRGGK</sequence>
<comment type="caution">
    <text evidence="3">The sequence shown here is derived from an EMBL/GenBank/DDBJ whole genome shotgun (WGS) entry which is preliminary data.</text>
</comment>
<dbReference type="InterPro" id="IPR036188">
    <property type="entry name" value="FAD/NAD-bd_sf"/>
</dbReference>
<dbReference type="SUPFAM" id="SSF51905">
    <property type="entry name" value="FAD/NAD(P)-binding domain"/>
    <property type="match status" value="1"/>
</dbReference>
<dbReference type="HOGENOM" id="CLU_004498_6_1_1"/>
<dbReference type="OrthoDB" id="5046242at2759"/>
<feature type="domain" description="Amine oxidase" evidence="2">
    <location>
        <begin position="13"/>
        <end position="291"/>
    </location>
</feature>
<evidence type="ECO:0000259" key="2">
    <source>
        <dbReference type="Pfam" id="PF01593"/>
    </source>
</evidence>
<dbReference type="Pfam" id="PF01593">
    <property type="entry name" value="Amino_oxidase"/>
    <property type="match status" value="2"/>
</dbReference>
<dbReference type="AlphaFoldDB" id="J4UET4"/>
<dbReference type="InterPro" id="IPR050281">
    <property type="entry name" value="Flavin_monoamine_oxidase"/>
</dbReference>
<reference evidence="3 4" key="1">
    <citation type="journal article" date="2012" name="Eukaryot. Cell">
        <title>Draft genome sequence of CBS 2479, the standard type strain of Trichosporon asahii.</title>
        <authorList>
            <person name="Yang R.Y."/>
            <person name="Li H.T."/>
            <person name="Zhu H."/>
            <person name="Zhou G.P."/>
            <person name="Wang M."/>
            <person name="Wang L."/>
        </authorList>
    </citation>
    <scope>NUCLEOTIDE SEQUENCE [LARGE SCALE GENOMIC DNA]</scope>
    <source>
        <strain evidence="4">ATCC 90039 / CBS 2479 / JCM 2466 / KCTC 7840 / NCYC 2677 / UAMH 7654</strain>
    </source>
</reference>
<dbReference type="InterPro" id="IPR002937">
    <property type="entry name" value="Amino_oxidase"/>
</dbReference>
<gene>
    <name evidence="3" type="ORF">A1Q1_01041</name>
</gene>
<evidence type="ECO:0000313" key="4">
    <source>
        <dbReference type="Proteomes" id="UP000002748"/>
    </source>
</evidence>
<feature type="domain" description="Amine oxidase" evidence="2">
    <location>
        <begin position="294"/>
        <end position="382"/>
    </location>
</feature>
<dbReference type="PANTHER" id="PTHR10742">
    <property type="entry name" value="FLAVIN MONOAMINE OXIDASE"/>
    <property type="match status" value="1"/>
</dbReference>
<dbReference type="EMBL" id="ALBS01000146">
    <property type="protein sequence ID" value="EJT49815.1"/>
    <property type="molecule type" value="Genomic_DNA"/>
</dbReference>
<evidence type="ECO:0000313" key="3">
    <source>
        <dbReference type="EMBL" id="EJT49815.1"/>
    </source>
</evidence>
<feature type="region of interest" description="Disordered" evidence="1">
    <location>
        <begin position="405"/>
        <end position="430"/>
    </location>
</feature>
<dbReference type="Proteomes" id="UP000002748">
    <property type="component" value="Unassembled WGS sequence"/>
</dbReference>
<proteinExistence type="predicted"/>
<dbReference type="GO" id="GO:0016491">
    <property type="term" value="F:oxidoreductase activity"/>
    <property type="evidence" value="ECO:0007669"/>
    <property type="project" value="InterPro"/>
</dbReference>
<protein>
    <submittedName>
        <fullName evidence="3">Amine oxidase, putative</fullName>
    </submittedName>
</protein>
<dbReference type="Gene3D" id="3.50.50.60">
    <property type="entry name" value="FAD/NAD(P)-binding domain"/>
    <property type="match status" value="3"/>
</dbReference>
<name>J4UET4_TRIAS</name>
<organism evidence="3 4">
    <name type="scientific">Trichosporon asahii var. asahii (strain ATCC 90039 / CBS 2479 / JCM 2466 / KCTC 7840 / NBRC 103889/ NCYC 2677 / UAMH 7654)</name>
    <name type="common">Yeast</name>
    <dbReference type="NCBI Taxonomy" id="1186058"/>
    <lineage>
        <taxon>Eukaryota</taxon>
        <taxon>Fungi</taxon>
        <taxon>Dikarya</taxon>
        <taxon>Basidiomycota</taxon>
        <taxon>Agaricomycotina</taxon>
        <taxon>Tremellomycetes</taxon>
        <taxon>Trichosporonales</taxon>
        <taxon>Trichosporonaceae</taxon>
        <taxon>Trichosporon</taxon>
    </lineage>
</organism>
<dbReference type="GeneID" id="25984555"/>
<dbReference type="RefSeq" id="XP_014181139.1">
    <property type="nucleotide sequence ID" value="XM_014325664.1"/>
</dbReference>
<dbReference type="GO" id="GO:0006598">
    <property type="term" value="P:polyamine catabolic process"/>
    <property type="evidence" value="ECO:0007669"/>
    <property type="project" value="TreeGrafter"/>
</dbReference>
<dbReference type="PANTHER" id="PTHR10742:SF313">
    <property type="entry name" value="AMINE OXIDASE"/>
    <property type="match status" value="1"/>
</dbReference>
<feature type="compositionally biased region" description="Basic residues" evidence="1">
    <location>
        <begin position="418"/>
        <end position="430"/>
    </location>
</feature>
<evidence type="ECO:0000256" key="1">
    <source>
        <dbReference type="SAM" id="MobiDB-lite"/>
    </source>
</evidence>
<dbReference type="Gene3D" id="3.90.660.10">
    <property type="match status" value="1"/>
</dbReference>
<dbReference type="KEGG" id="tasa:A1Q1_01041"/>
<dbReference type="VEuPathDB" id="FungiDB:A1Q1_01041"/>
<accession>J4UET4</accession>